<comment type="caution">
    <text evidence="2">The sequence shown here is derived from an EMBL/GenBank/DDBJ whole genome shotgun (WGS) entry which is preliminary data.</text>
</comment>
<evidence type="ECO:0000313" key="3">
    <source>
        <dbReference type="Proteomes" id="UP000244906"/>
    </source>
</evidence>
<sequence length="82" mass="9187">MVKSVITKLQQKQRYNLKSPCSRKPARESGQAMYEYVLATSVLIIAFITPLPMLDNMSLLDYIVAAFKANHSAYIYASSLPS</sequence>
<keyword evidence="1" id="KW-0472">Membrane</keyword>
<protein>
    <submittedName>
        <fullName evidence="2">Uncharacterized protein</fullName>
    </submittedName>
</protein>
<feature type="transmembrane region" description="Helical" evidence="1">
    <location>
        <begin position="33"/>
        <end position="53"/>
    </location>
</feature>
<dbReference type="AlphaFoldDB" id="A0A2V1H0L6"/>
<evidence type="ECO:0000313" key="2">
    <source>
        <dbReference type="EMBL" id="PVZ68200.1"/>
    </source>
</evidence>
<organism evidence="2 3">
    <name type="scientific">Pelagibaculum spongiae</name>
    <dbReference type="NCBI Taxonomy" id="2080658"/>
    <lineage>
        <taxon>Bacteria</taxon>
        <taxon>Pseudomonadati</taxon>
        <taxon>Pseudomonadota</taxon>
        <taxon>Gammaproteobacteria</taxon>
        <taxon>Oceanospirillales</taxon>
        <taxon>Pelagibaculum</taxon>
    </lineage>
</organism>
<keyword evidence="1" id="KW-0812">Transmembrane</keyword>
<reference evidence="2 3" key="1">
    <citation type="submission" date="2018-04" db="EMBL/GenBank/DDBJ databases">
        <title>Thalassorhabdus spongiae gen. nov., sp. nov., isolated from a marine sponge in South-West Iceland.</title>
        <authorList>
            <person name="Knobloch S."/>
            <person name="Daussin A."/>
            <person name="Johannsson R."/>
            <person name="Marteinsson V.T."/>
        </authorList>
    </citation>
    <scope>NUCLEOTIDE SEQUENCE [LARGE SCALE GENOMIC DNA]</scope>
    <source>
        <strain evidence="2 3">Hp12</strain>
    </source>
</reference>
<name>A0A2V1H0L6_9GAMM</name>
<accession>A0A2V1H0L6</accession>
<keyword evidence="3" id="KW-1185">Reference proteome</keyword>
<proteinExistence type="predicted"/>
<keyword evidence="1" id="KW-1133">Transmembrane helix</keyword>
<dbReference type="Proteomes" id="UP000244906">
    <property type="component" value="Unassembled WGS sequence"/>
</dbReference>
<dbReference type="EMBL" id="QDDL01000005">
    <property type="protein sequence ID" value="PVZ68200.1"/>
    <property type="molecule type" value="Genomic_DNA"/>
</dbReference>
<gene>
    <name evidence="2" type="ORF">DC094_12945</name>
</gene>
<evidence type="ECO:0000256" key="1">
    <source>
        <dbReference type="SAM" id="Phobius"/>
    </source>
</evidence>